<evidence type="ECO:0000313" key="4">
    <source>
        <dbReference type="EMBL" id="KFZ57579.1"/>
    </source>
</evidence>
<feature type="non-terminal residue" evidence="4">
    <location>
        <position position="1"/>
    </location>
</feature>
<dbReference type="GO" id="GO:0004523">
    <property type="term" value="F:RNA-DNA hybrid ribonuclease activity"/>
    <property type="evidence" value="ECO:0007669"/>
    <property type="project" value="UniProtKB-EC"/>
</dbReference>
<dbReference type="Proteomes" id="UP000053854">
    <property type="component" value="Unassembled WGS sequence"/>
</dbReference>
<accession>A0A094L0A7</accession>
<dbReference type="Pfam" id="PF00078">
    <property type="entry name" value="RVT_1"/>
    <property type="match status" value="1"/>
</dbReference>
<dbReference type="EMBL" id="KL256533">
    <property type="protein sequence ID" value="KFZ57579.1"/>
    <property type="molecule type" value="Genomic_DNA"/>
</dbReference>
<feature type="domain" description="Reverse transcriptase" evidence="3">
    <location>
        <begin position="1"/>
        <end position="137"/>
    </location>
</feature>
<dbReference type="InterPro" id="IPR000477">
    <property type="entry name" value="RT_dom"/>
</dbReference>
<dbReference type="InterPro" id="IPR043128">
    <property type="entry name" value="Rev_trsase/Diguanyl_cyclase"/>
</dbReference>
<feature type="non-terminal residue" evidence="4">
    <location>
        <position position="243"/>
    </location>
</feature>
<evidence type="ECO:0000259" key="3">
    <source>
        <dbReference type="PROSITE" id="PS50878"/>
    </source>
</evidence>
<dbReference type="OrthoDB" id="9950135at2759"/>
<dbReference type="Gene3D" id="3.30.70.270">
    <property type="match status" value="2"/>
</dbReference>
<dbReference type="PROSITE" id="PS50878">
    <property type="entry name" value="RT_POL"/>
    <property type="match status" value="1"/>
</dbReference>
<protein>
    <recommendedName>
        <fullName evidence="2">ribonuclease H</fullName>
        <ecNumber evidence="2">3.1.26.4</ecNumber>
    </recommendedName>
</protein>
<dbReference type="EC" id="3.1.26.4" evidence="2"/>
<gene>
    <name evidence="4" type="ORF">N338_00753</name>
</gene>
<name>A0A094L0A7_PODCR</name>
<dbReference type="Gene3D" id="3.10.10.10">
    <property type="entry name" value="HIV Type 1 Reverse Transcriptase, subunit A, domain 1"/>
    <property type="match status" value="1"/>
</dbReference>
<dbReference type="SUPFAM" id="SSF56672">
    <property type="entry name" value="DNA/RNA polymerases"/>
    <property type="match status" value="1"/>
</dbReference>
<evidence type="ECO:0000256" key="1">
    <source>
        <dbReference type="ARBA" id="ARBA00010879"/>
    </source>
</evidence>
<organism evidence="4 5">
    <name type="scientific">Podiceps cristatus</name>
    <name type="common">Great crested grebe</name>
    <dbReference type="NCBI Taxonomy" id="345573"/>
    <lineage>
        <taxon>Eukaryota</taxon>
        <taxon>Metazoa</taxon>
        <taxon>Chordata</taxon>
        <taxon>Craniata</taxon>
        <taxon>Vertebrata</taxon>
        <taxon>Euteleostomi</taxon>
        <taxon>Archelosauria</taxon>
        <taxon>Archosauria</taxon>
        <taxon>Dinosauria</taxon>
        <taxon>Saurischia</taxon>
        <taxon>Theropoda</taxon>
        <taxon>Coelurosauria</taxon>
        <taxon>Aves</taxon>
        <taxon>Neognathae</taxon>
        <taxon>Neoaves</taxon>
        <taxon>Mirandornithes</taxon>
        <taxon>Podicipediformes</taxon>
        <taxon>Podicipedidae</taxon>
        <taxon>Podiceps</taxon>
    </lineage>
</organism>
<dbReference type="InterPro" id="IPR051320">
    <property type="entry name" value="Viral_Replic_Matur_Polypro"/>
</dbReference>
<comment type="similarity">
    <text evidence="1">Belongs to the beta type-B retroviral polymerase family. HERV class-II K(HML-2) pol subfamily.</text>
</comment>
<evidence type="ECO:0000256" key="2">
    <source>
        <dbReference type="ARBA" id="ARBA00012180"/>
    </source>
</evidence>
<dbReference type="AlphaFoldDB" id="A0A094L0A7"/>
<proteinExistence type="inferred from homology"/>
<dbReference type="PANTHER" id="PTHR33064">
    <property type="entry name" value="POL PROTEIN"/>
    <property type="match status" value="1"/>
</dbReference>
<evidence type="ECO:0000313" key="5">
    <source>
        <dbReference type="Proteomes" id="UP000053854"/>
    </source>
</evidence>
<keyword evidence="5" id="KW-1185">Reference proteome</keyword>
<dbReference type="InterPro" id="IPR043502">
    <property type="entry name" value="DNA/RNA_pol_sf"/>
</dbReference>
<reference evidence="4 5" key="1">
    <citation type="submission" date="2014-04" db="EMBL/GenBank/DDBJ databases">
        <title>Genome evolution of avian class.</title>
        <authorList>
            <person name="Zhang G."/>
            <person name="Li C."/>
        </authorList>
    </citation>
    <scope>NUCLEOTIDE SEQUENCE [LARGE SCALE GENOMIC DNA]</scope>
    <source>
        <strain evidence="4">BGI_N338</strain>
    </source>
</reference>
<dbReference type="PANTHER" id="PTHR33064:SF36">
    <property type="entry name" value="CCHC-TYPE DOMAIN-CONTAINING PROTEIN"/>
    <property type="match status" value="1"/>
</dbReference>
<sequence>YFTVLDLKDAFFCIPVYEQSQTFFAFKWENPTTGQKMQLCWTVLPQGFKNSPTLFGNELAKELEQWHSKYNTMTLLQYVDDLTSKNRTETRSKAVTISLLNFLGLTGYRVSPKKKKKNKTTKNTNLHKQTKKEPFILDLKGERKFGVERKEAICQIAPPLNQRELRGFLEMARWCRLWIPHLGLIPKTSYKAVKGPTELLEWTPESQKGFDEIKIALMSAPALGLPNGMKPFEVCVHERGHQA</sequence>